<dbReference type="Pfam" id="PF01740">
    <property type="entry name" value="STAS"/>
    <property type="match status" value="1"/>
</dbReference>
<dbReference type="Proteomes" id="UP000003781">
    <property type="component" value="Unassembled WGS sequence"/>
</dbReference>
<dbReference type="InterPro" id="IPR036513">
    <property type="entry name" value="STAS_dom_sf"/>
</dbReference>
<protein>
    <recommendedName>
        <fullName evidence="2">Anti-sigma factor antagonist</fullName>
    </recommendedName>
</protein>
<comment type="similarity">
    <text evidence="1 2">Belongs to the anti-sigma-factor antagonist family.</text>
</comment>
<dbReference type="RefSeq" id="WP_008277822.1">
    <property type="nucleotide sequence ID" value="NZ_AAXW01000055.1"/>
</dbReference>
<sequence length="117" mass="13114">MMGSQLINLRVEVLEPTGYITAANVDDFQEKLTTFVSNNPNRDYLVNMHQVEFIDSAGLMAIVSAFRLAQRLNKKLSVCSLSPSVRIIFELTQLDRALEIYESRQAYEASLNATLAA</sequence>
<dbReference type="Gene3D" id="3.30.750.24">
    <property type="entry name" value="STAS domain"/>
    <property type="match status" value="1"/>
</dbReference>
<evidence type="ECO:0000256" key="1">
    <source>
        <dbReference type="ARBA" id="ARBA00009013"/>
    </source>
</evidence>
<dbReference type="GO" id="GO:0043856">
    <property type="term" value="F:anti-sigma factor antagonist activity"/>
    <property type="evidence" value="ECO:0007669"/>
    <property type="project" value="InterPro"/>
</dbReference>
<dbReference type="PROSITE" id="PS50801">
    <property type="entry name" value="STAS"/>
    <property type="match status" value="1"/>
</dbReference>
<evidence type="ECO:0000259" key="3">
    <source>
        <dbReference type="PROSITE" id="PS50801"/>
    </source>
</evidence>
<dbReference type="SUPFAM" id="SSF52091">
    <property type="entry name" value="SpoIIaa-like"/>
    <property type="match status" value="1"/>
</dbReference>
<keyword evidence="5" id="KW-1185">Reference proteome</keyword>
<dbReference type="PANTHER" id="PTHR33495">
    <property type="entry name" value="ANTI-SIGMA FACTOR ANTAGONIST TM_1081-RELATED-RELATED"/>
    <property type="match status" value="1"/>
</dbReference>
<comment type="caution">
    <text evidence="4">The sequence shown here is derived from an EMBL/GenBank/DDBJ whole genome shotgun (WGS) entry which is preliminary data.</text>
</comment>
<dbReference type="eggNOG" id="COG1366">
    <property type="taxonomic scope" value="Bacteria"/>
</dbReference>
<dbReference type="InterPro" id="IPR003658">
    <property type="entry name" value="Anti-sigma_ant"/>
</dbReference>
<feature type="domain" description="STAS" evidence="3">
    <location>
        <begin position="11"/>
        <end position="114"/>
    </location>
</feature>
<gene>
    <name evidence="4" type="ORF">CY0110_08666</name>
</gene>
<proteinExistence type="inferred from homology"/>
<name>A3IWR5_9CHRO</name>
<dbReference type="NCBIfam" id="TIGR00377">
    <property type="entry name" value="ant_ant_sig"/>
    <property type="match status" value="1"/>
</dbReference>
<organism evidence="4 5">
    <name type="scientific">Crocosphaera chwakensis CCY0110</name>
    <dbReference type="NCBI Taxonomy" id="391612"/>
    <lineage>
        <taxon>Bacteria</taxon>
        <taxon>Bacillati</taxon>
        <taxon>Cyanobacteriota</taxon>
        <taxon>Cyanophyceae</taxon>
        <taxon>Oscillatoriophycideae</taxon>
        <taxon>Chroococcales</taxon>
        <taxon>Aphanothecaceae</taxon>
        <taxon>Crocosphaera</taxon>
        <taxon>Crocosphaera chwakensis</taxon>
    </lineage>
</organism>
<evidence type="ECO:0000256" key="2">
    <source>
        <dbReference type="RuleBase" id="RU003749"/>
    </source>
</evidence>
<dbReference type="PANTHER" id="PTHR33495:SF2">
    <property type="entry name" value="ANTI-SIGMA FACTOR ANTAGONIST TM_1081-RELATED"/>
    <property type="match status" value="1"/>
</dbReference>
<reference evidence="4 5" key="1">
    <citation type="submission" date="2007-03" db="EMBL/GenBank/DDBJ databases">
        <authorList>
            <person name="Stal L."/>
            <person name="Ferriera S."/>
            <person name="Johnson J."/>
            <person name="Kravitz S."/>
            <person name="Beeson K."/>
            <person name="Sutton G."/>
            <person name="Rogers Y.-H."/>
            <person name="Friedman R."/>
            <person name="Frazier M."/>
            <person name="Venter J.C."/>
        </authorList>
    </citation>
    <scope>NUCLEOTIDE SEQUENCE [LARGE SCALE GENOMIC DNA]</scope>
    <source>
        <strain evidence="4 5">CCY0110</strain>
    </source>
</reference>
<evidence type="ECO:0000313" key="5">
    <source>
        <dbReference type="Proteomes" id="UP000003781"/>
    </source>
</evidence>
<accession>A3IWR5</accession>
<dbReference type="AlphaFoldDB" id="A3IWR5"/>
<evidence type="ECO:0000313" key="4">
    <source>
        <dbReference type="EMBL" id="EAZ89070.1"/>
    </source>
</evidence>
<dbReference type="EMBL" id="AAXW01000055">
    <property type="protein sequence ID" value="EAZ89070.1"/>
    <property type="molecule type" value="Genomic_DNA"/>
</dbReference>
<dbReference type="InterPro" id="IPR002645">
    <property type="entry name" value="STAS_dom"/>
</dbReference>
<dbReference type="OrthoDB" id="514124at2"/>
<dbReference type="CDD" id="cd07043">
    <property type="entry name" value="STAS_anti-anti-sigma_factors"/>
    <property type="match status" value="1"/>
</dbReference>